<feature type="transmembrane region" description="Helical" evidence="1">
    <location>
        <begin position="58"/>
        <end position="83"/>
    </location>
</feature>
<dbReference type="InterPro" id="IPR007136">
    <property type="entry name" value="DUF347"/>
</dbReference>
<proteinExistence type="predicted"/>
<dbReference type="Proteomes" id="UP000054683">
    <property type="component" value="Unassembled WGS sequence"/>
</dbReference>
<keyword evidence="1" id="KW-0812">Transmembrane</keyword>
<feature type="transmembrane region" description="Helical" evidence="1">
    <location>
        <begin position="190"/>
        <end position="220"/>
    </location>
</feature>
<accession>A0A158K3V1</accession>
<keyword evidence="1" id="KW-1133">Transmembrane helix</keyword>
<organism evidence="2 3">
    <name type="scientific">Caballeronia udeis</name>
    <dbReference type="NCBI Taxonomy" id="1232866"/>
    <lineage>
        <taxon>Bacteria</taxon>
        <taxon>Pseudomonadati</taxon>
        <taxon>Pseudomonadota</taxon>
        <taxon>Betaproteobacteria</taxon>
        <taxon>Burkholderiales</taxon>
        <taxon>Burkholderiaceae</taxon>
        <taxon>Caballeronia</taxon>
    </lineage>
</organism>
<keyword evidence="1" id="KW-0472">Membrane</keyword>
<reference evidence="2 3" key="1">
    <citation type="submission" date="2016-01" db="EMBL/GenBank/DDBJ databases">
        <authorList>
            <person name="Oliw E.H."/>
        </authorList>
    </citation>
    <scope>NUCLEOTIDE SEQUENCE [LARGE SCALE GENOMIC DNA]</scope>
    <source>
        <strain evidence="2">LMG 27134</strain>
    </source>
</reference>
<dbReference type="AlphaFoldDB" id="A0A158K3V1"/>
<evidence type="ECO:0000313" key="2">
    <source>
        <dbReference type="EMBL" id="SAL75161.1"/>
    </source>
</evidence>
<feature type="transmembrane region" description="Helical" evidence="1">
    <location>
        <begin position="90"/>
        <end position="110"/>
    </location>
</feature>
<dbReference type="Pfam" id="PF03988">
    <property type="entry name" value="DUF347"/>
    <property type="match status" value="4"/>
</dbReference>
<name>A0A158K3V1_9BURK</name>
<sequence length="283" mass="30060">MSGNLLIAVVGHQWRKSVSNVTSRHVSDMLNKVPEVTLAFWIIKIMSTTVGETGADYLAVHVGLGTAVTGAIMGTLLVIALVLQLRSREYVPWIYWLCVVLVSVVGTQITDALTDGLGISLYVSTTVFAIALAAIFAIWYRCERTLSIHTIVTRRRELFYWAAILTTFALGTAAGDLATEALGLGFRVGVVAFGALIAIATAAFYLGADAVLTFWVAYILTRPLGASLGDLLSQARTYGGLGFGNVTTSVVFLVVIVALVSLVSVGRNRSGRATPSDGPFDAA</sequence>
<feature type="transmembrane region" description="Helical" evidence="1">
    <location>
        <begin position="158"/>
        <end position="178"/>
    </location>
</feature>
<dbReference type="EMBL" id="FCOK02000191">
    <property type="protein sequence ID" value="SAL75161.1"/>
    <property type="molecule type" value="Genomic_DNA"/>
</dbReference>
<evidence type="ECO:0000256" key="1">
    <source>
        <dbReference type="SAM" id="Phobius"/>
    </source>
</evidence>
<protein>
    <submittedName>
        <fullName evidence="2">Membrane protein</fullName>
    </submittedName>
</protein>
<gene>
    <name evidence="2" type="ORF">AWB69_09286</name>
</gene>
<evidence type="ECO:0000313" key="3">
    <source>
        <dbReference type="Proteomes" id="UP000054683"/>
    </source>
</evidence>
<feature type="transmembrane region" description="Helical" evidence="1">
    <location>
        <begin position="116"/>
        <end position="138"/>
    </location>
</feature>
<feature type="transmembrane region" description="Helical" evidence="1">
    <location>
        <begin position="241"/>
        <end position="265"/>
    </location>
</feature>